<evidence type="ECO:0000256" key="1">
    <source>
        <dbReference type="SAM" id="Phobius"/>
    </source>
</evidence>
<evidence type="ECO:0000313" key="3">
    <source>
        <dbReference type="Proteomes" id="UP000515570"/>
    </source>
</evidence>
<dbReference type="Proteomes" id="UP000515570">
    <property type="component" value="Chromosome"/>
</dbReference>
<keyword evidence="1" id="KW-0812">Transmembrane</keyword>
<gene>
    <name evidence="2" type="ORF">HW450_06195</name>
</gene>
<evidence type="ECO:0000313" key="2">
    <source>
        <dbReference type="EMBL" id="QMV86292.1"/>
    </source>
</evidence>
<dbReference type="Pfam" id="PF07332">
    <property type="entry name" value="Phage_holin_3_6"/>
    <property type="match status" value="1"/>
</dbReference>
<protein>
    <submittedName>
        <fullName evidence="2">Phage holin family protein</fullName>
    </submittedName>
</protein>
<dbReference type="InterPro" id="IPR009937">
    <property type="entry name" value="Phage_holin_3_6"/>
</dbReference>
<sequence length="168" mass="18017">MSNAKGLYTAGDDSFAPRVNAIPLSDVDTRAAGQGSIGDLVSDATAQMSSLFRAEVELAKTELAVSAKKGAIGGGLFGAAGTIALYSSFFFFFFLAELLKLWLDGWAAYLIVFLLMLVLAGIFAFVGLKKVKQIKKPEKTIESVQEMKNLVPGQAQKKLEAKNHGMYS</sequence>
<dbReference type="EMBL" id="CP059833">
    <property type="protein sequence ID" value="QMV86292.1"/>
    <property type="molecule type" value="Genomic_DNA"/>
</dbReference>
<keyword evidence="3" id="KW-1185">Reference proteome</keyword>
<keyword evidence="1" id="KW-1133">Transmembrane helix</keyword>
<accession>A0A7G5FI51</accession>
<dbReference type="RefSeq" id="WP_182387101.1">
    <property type="nucleotide sequence ID" value="NZ_CP059833.1"/>
</dbReference>
<keyword evidence="1" id="KW-0472">Membrane</keyword>
<dbReference type="AlphaFoldDB" id="A0A7G5FI51"/>
<proteinExistence type="predicted"/>
<feature type="transmembrane region" description="Helical" evidence="1">
    <location>
        <begin position="106"/>
        <end position="128"/>
    </location>
</feature>
<organism evidence="2 3">
    <name type="scientific">Corynebacterium hindlerae</name>
    <dbReference type="NCBI Taxonomy" id="699041"/>
    <lineage>
        <taxon>Bacteria</taxon>
        <taxon>Bacillati</taxon>
        <taxon>Actinomycetota</taxon>
        <taxon>Actinomycetes</taxon>
        <taxon>Mycobacteriales</taxon>
        <taxon>Corynebacteriaceae</taxon>
        <taxon>Corynebacterium</taxon>
    </lineage>
</organism>
<reference evidence="2 3" key="1">
    <citation type="submission" date="2020-07" db="EMBL/GenBank/DDBJ databases">
        <title>non toxigenic Corynebacterium sp. nov from a clinical source.</title>
        <authorList>
            <person name="Bernier A.-M."/>
            <person name="Bernard K."/>
        </authorList>
    </citation>
    <scope>NUCLEOTIDE SEQUENCE [LARGE SCALE GENOMIC DNA]</scope>
    <source>
        <strain evidence="3">NML 93-0612</strain>
    </source>
</reference>
<feature type="transmembrane region" description="Helical" evidence="1">
    <location>
        <begin position="70"/>
        <end position="94"/>
    </location>
</feature>
<name>A0A7G5FI51_9CORY</name>